<dbReference type="AlphaFoldDB" id="A0A0G1DTW7"/>
<evidence type="ECO:0000313" key="1">
    <source>
        <dbReference type="EMBL" id="KKT01053.1"/>
    </source>
</evidence>
<dbReference type="Gene3D" id="3.60.15.10">
    <property type="entry name" value="Ribonuclease Z/Hydroxyacylglutathione hydrolase-like"/>
    <property type="match status" value="1"/>
</dbReference>
<accession>A0A0G1DTW7</accession>
<dbReference type="STRING" id="1618738.UV76_C0003G0029"/>
<reference evidence="1 2" key="1">
    <citation type="journal article" date="2015" name="Nature">
        <title>rRNA introns, odd ribosomes, and small enigmatic genomes across a large radiation of phyla.</title>
        <authorList>
            <person name="Brown C.T."/>
            <person name="Hug L.A."/>
            <person name="Thomas B.C."/>
            <person name="Sharon I."/>
            <person name="Castelle C.J."/>
            <person name="Singh A."/>
            <person name="Wilkins M.J."/>
            <person name="Williams K.H."/>
            <person name="Banfield J.F."/>
        </authorList>
    </citation>
    <scope>NUCLEOTIDE SEQUENCE [LARGE SCALE GENOMIC DNA]</scope>
</reference>
<dbReference type="InterPro" id="IPR050114">
    <property type="entry name" value="UPF0173_UPF0282_UlaG_hydrolase"/>
</dbReference>
<dbReference type="PANTHER" id="PTHR43546:SF3">
    <property type="entry name" value="UPF0173 METAL-DEPENDENT HYDROLASE MJ1163"/>
    <property type="match status" value="1"/>
</dbReference>
<protein>
    <submittedName>
        <fullName evidence="1">Beta-lactamase-like protein</fullName>
    </submittedName>
</protein>
<dbReference type="EMBL" id="LCFS01000003">
    <property type="protein sequence ID" value="KKT01053.1"/>
    <property type="molecule type" value="Genomic_DNA"/>
</dbReference>
<organism evidence="1 2">
    <name type="scientific">Candidatus Nomurabacteria bacterium GW2011_GWA2_43_15</name>
    <dbReference type="NCBI Taxonomy" id="1618738"/>
    <lineage>
        <taxon>Bacteria</taxon>
        <taxon>Candidatus Nomuraibacteriota</taxon>
    </lineage>
</organism>
<dbReference type="Pfam" id="PF13483">
    <property type="entry name" value="Lactamase_B_3"/>
    <property type="match status" value="1"/>
</dbReference>
<comment type="caution">
    <text evidence="1">The sequence shown here is derived from an EMBL/GenBank/DDBJ whole genome shotgun (WGS) entry which is preliminary data.</text>
</comment>
<dbReference type="SUPFAM" id="SSF56281">
    <property type="entry name" value="Metallo-hydrolase/oxidoreductase"/>
    <property type="match status" value="1"/>
</dbReference>
<dbReference type="InterPro" id="IPR036866">
    <property type="entry name" value="RibonucZ/Hydroxyglut_hydro"/>
</dbReference>
<gene>
    <name evidence="1" type="ORF">UV76_C0003G0029</name>
</gene>
<dbReference type="Proteomes" id="UP000034646">
    <property type="component" value="Unassembled WGS sequence"/>
</dbReference>
<sequence>MNIRKLGHCCLIIEANGRKVMTDPGSYTVEEQVKESNIDLILITHEHGDHLHVESLKKVLANNPDAKVITNDGVGKLLKEGGIGYEVLEDKEVKKIFDVELEAHNCKHEEIFEDFGQVQNTGYFIGKRLFYPGDSFYNPGKSVEILALPVAGPWARVKDATKYALEIKPKICFPVHDGMLNSFGASHKVPELFLTKAGITFKNFEERKEEEF</sequence>
<evidence type="ECO:0000313" key="2">
    <source>
        <dbReference type="Proteomes" id="UP000034646"/>
    </source>
</evidence>
<dbReference type="PANTHER" id="PTHR43546">
    <property type="entry name" value="UPF0173 METAL-DEPENDENT HYDROLASE MJ1163-RELATED"/>
    <property type="match status" value="1"/>
</dbReference>
<name>A0A0G1DTW7_9BACT</name>
<proteinExistence type="predicted"/>